<keyword evidence="2" id="KW-1185">Reference proteome</keyword>
<dbReference type="EMBL" id="CM044701">
    <property type="protein sequence ID" value="KAI5682303.1"/>
    <property type="molecule type" value="Genomic_DNA"/>
</dbReference>
<proteinExistence type="predicted"/>
<protein>
    <submittedName>
        <fullName evidence="1">Uncharacterized protein</fullName>
    </submittedName>
</protein>
<evidence type="ECO:0000313" key="1">
    <source>
        <dbReference type="EMBL" id="KAI5682303.1"/>
    </source>
</evidence>
<comment type="caution">
    <text evidence="1">The sequence shown here is derived from an EMBL/GenBank/DDBJ whole genome shotgun (WGS) entry which is preliminary data.</text>
</comment>
<accession>A0ACC0CC13</accession>
<name>A0ACC0CC13_CATRO</name>
<reference evidence="2" key="1">
    <citation type="journal article" date="2023" name="Nat. Plants">
        <title>Single-cell RNA sequencing provides a high-resolution roadmap for understanding the multicellular compartmentation of specialized metabolism.</title>
        <authorList>
            <person name="Sun S."/>
            <person name="Shen X."/>
            <person name="Li Y."/>
            <person name="Li Y."/>
            <person name="Wang S."/>
            <person name="Li R."/>
            <person name="Zhang H."/>
            <person name="Shen G."/>
            <person name="Guo B."/>
            <person name="Wei J."/>
            <person name="Xu J."/>
            <person name="St-Pierre B."/>
            <person name="Chen S."/>
            <person name="Sun C."/>
        </authorList>
    </citation>
    <scope>NUCLEOTIDE SEQUENCE [LARGE SCALE GENOMIC DNA]</scope>
</reference>
<evidence type="ECO:0000313" key="2">
    <source>
        <dbReference type="Proteomes" id="UP001060085"/>
    </source>
</evidence>
<organism evidence="1 2">
    <name type="scientific">Catharanthus roseus</name>
    <name type="common">Madagascar periwinkle</name>
    <name type="synonym">Vinca rosea</name>
    <dbReference type="NCBI Taxonomy" id="4058"/>
    <lineage>
        <taxon>Eukaryota</taxon>
        <taxon>Viridiplantae</taxon>
        <taxon>Streptophyta</taxon>
        <taxon>Embryophyta</taxon>
        <taxon>Tracheophyta</taxon>
        <taxon>Spermatophyta</taxon>
        <taxon>Magnoliopsida</taxon>
        <taxon>eudicotyledons</taxon>
        <taxon>Gunneridae</taxon>
        <taxon>Pentapetalae</taxon>
        <taxon>asterids</taxon>
        <taxon>lamiids</taxon>
        <taxon>Gentianales</taxon>
        <taxon>Apocynaceae</taxon>
        <taxon>Rauvolfioideae</taxon>
        <taxon>Vinceae</taxon>
        <taxon>Catharanthinae</taxon>
        <taxon>Catharanthus</taxon>
    </lineage>
</organism>
<dbReference type="Proteomes" id="UP001060085">
    <property type="component" value="Linkage Group LG01"/>
</dbReference>
<sequence>MYRRTVPEVMGISCEFQLGVKCFINWCLNYGLGTANELRCPCAKCKNKRIDVDFQDTGTLVHMSGELESILRGSRKKRTNPEMSTNLVATSTPPGTSAHLTPTSTPLGTSTSPPATSTPPSGIYFYLFFFFCICYRDVIEPAPSSSTPPSAQGVVNARVLITPAANRKVSMGPDT</sequence>
<gene>
    <name evidence="1" type="ORF">M9H77_03531</name>
</gene>